<keyword evidence="1" id="KW-0472">Membrane</keyword>
<comment type="caution">
    <text evidence="2">The sequence shown here is derived from an EMBL/GenBank/DDBJ whole genome shotgun (WGS) entry which is preliminary data.</text>
</comment>
<keyword evidence="1" id="KW-0812">Transmembrane</keyword>
<gene>
    <name evidence="2" type="ORF">C9J47_11045</name>
</gene>
<accession>A0A2T3L8U7</accession>
<proteinExistence type="predicted"/>
<feature type="transmembrane region" description="Helical" evidence="1">
    <location>
        <begin position="18"/>
        <end position="35"/>
    </location>
</feature>
<sequence length="84" mass="9837">MFERIINGLAVDCYKRHLEINGVVLCMFVSILFNSEHKLSINLIFISHLVMLIAFMRLNIFVYIANALEGMLNIYNFITYLVDY</sequence>
<evidence type="ECO:0000313" key="2">
    <source>
        <dbReference type="EMBL" id="PSV47408.1"/>
    </source>
</evidence>
<evidence type="ECO:0000256" key="1">
    <source>
        <dbReference type="SAM" id="Phobius"/>
    </source>
</evidence>
<protein>
    <submittedName>
        <fullName evidence="2">Uncharacterized protein</fullName>
    </submittedName>
</protein>
<dbReference type="EMBL" id="PYOC01000003">
    <property type="protein sequence ID" value="PSV47408.1"/>
    <property type="molecule type" value="Genomic_DNA"/>
</dbReference>
<organism evidence="2 3">
    <name type="scientific">Photobacterium indicum</name>
    <dbReference type="NCBI Taxonomy" id="81447"/>
    <lineage>
        <taxon>Bacteria</taxon>
        <taxon>Pseudomonadati</taxon>
        <taxon>Pseudomonadota</taxon>
        <taxon>Gammaproteobacteria</taxon>
        <taxon>Vibrionales</taxon>
        <taxon>Vibrionaceae</taxon>
        <taxon>Photobacterium</taxon>
    </lineage>
</organism>
<evidence type="ECO:0000313" key="3">
    <source>
        <dbReference type="Proteomes" id="UP000241803"/>
    </source>
</evidence>
<name>A0A2T3L8U7_9GAMM</name>
<keyword evidence="1" id="KW-1133">Transmembrane helix</keyword>
<feature type="transmembrane region" description="Helical" evidence="1">
    <location>
        <begin position="41"/>
        <end position="65"/>
    </location>
</feature>
<dbReference type="AlphaFoldDB" id="A0A2T3L8U7"/>
<reference evidence="2 3" key="1">
    <citation type="submission" date="2018-03" db="EMBL/GenBank/DDBJ databases">
        <title>Whole genome sequencing of Histamine producing bacteria.</title>
        <authorList>
            <person name="Butler K."/>
        </authorList>
    </citation>
    <scope>NUCLEOTIDE SEQUENCE [LARGE SCALE GENOMIC DNA]</scope>
    <source>
        <strain evidence="2 3">ATCC 19614</strain>
    </source>
</reference>
<dbReference type="Proteomes" id="UP000241803">
    <property type="component" value="Unassembled WGS sequence"/>
</dbReference>
<keyword evidence="3" id="KW-1185">Reference proteome</keyword>